<protein>
    <submittedName>
        <fullName evidence="5">Pirin family protein</fullName>
    </submittedName>
</protein>
<evidence type="ECO:0000256" key="2">
    <source>
        <dbReference type="RuleBase" id="RU003457"/>
    </source>
</evidence>
<sequence length="239" mass="25728">MIIERPATTRGQVAIGWLDSRHTFSFGHYHDPAWMGFGPLRVINEDRVQPGAGFAPHRHANMEILSYVLDGGLAHQDSSGGGGVAAGVIGPGELQWMSAGHGVEHSEYNASDAAPVHFLQIWIQPARLNHAPTYAQRAAIPADARGWTLLASPDGRDGSLAIRQDADVYDVRLDRDETAEHVLDPARLYWLHVAQGAITANGRALQVGDALGFQAESGVLRLQGAGEGRADVLLFDLPH</sequence>
<dbReference type="SUPFAM" id="SSF51182">
    <property type="entry name" value="RmlC-like cupins"/>
    <property type="match status" value="1"/>
</dbReference>
<comment type="similarity">
    <text evidence="1 2">Belongs to the pirin family.</text>
</comment>
<dbReference type="InterPro" id="IPR011051">
    <property type="entry name" value="RmlC_Cupin_sf"/>
</dbReference>
<feature type="domain" description="Quercetin 2,3-dioxygenase C-terminal cupin" evidence="4">
    <location>
        <begin position="149"/>
        <end position="237"/>
    </location>
</feature>
<name>A0ABV7RQ15_9GAMM</name>
<comment type="caution">
    <text evidence="5">The sequence shown here is derived from an EMBL/GenBank/DDBJ whole genome shotgun (WGS) entry which is preliminary data.</text>
</comment>
<evidence type="ECO:0000259" key="3">
    <source>
        <dbReference type="Pfam" id="PF02678"/>
    </source>
</evidence>
<dbReference type="CDD" id="cd02910">
    <property type="entry name" value="cupin_Yhhw_N"/>
    <property type="match status" value="1"/>
</dbReference>
<dbReference type="InterPro" id="IPR014710">
    <property type="entry name" value="RmlC-like_jellyroll"/>
</dbReference>
<dbReference type="Pfam" id="PF17954">
    <property type="entry name" value="Pirin_C_2"/>
    <property type="match status" value="1"/>
</dbReference>
<dbReference type="EMBL" id="JBHRXK010000002">
    <property type="protein sequence ID" value="MFC3550288.1"/>
    <property type="molecule type" value="Genomic_DNA"/>
</dbReference>
<dbReference type="PANTHER" id="PTHR43212">
    <property type="entry name" value="QUERCETIN 2,3-DIOXYGENASE"/>
    <property type="match status" value="1"/>
</dbReference>
<dbReference type="RefSeq" id="WP_386758050.1">
    <property type="nucleotide sequence ID" value="NZ_JBHRXK010000002.1"/>
</dbReference>
<evidence type="ECO:0000313" key="6">
    <source>
        <dbReference type="Proteomes" id="UP001595740"/>
    </source>
</evidence>
<dbReference type="PANTHER" id="PTHR43212:SF3">
    <property type="entry name" value="QUERCETIN 2,3-DIOXYGENASE"/>
    <property type="match status" value="1"/>
</dbReference>
<evidence type="ECO:0000313" key="5">
    <source>
        <dbReference type="EMBL" id="MFC3550288.1"/>
    </source>
</evidence>
<dbReference type="Proteomes" id="UP001595740">
    <property type="component" value="Unassembled WGS sequence"/>
</dbReference>
<proteinExistence type="inferred from homology"/>
<organism evidence="5 6">
    <name type="scientific">Lysobacter cavernae</name>
    <dbReference type="NCBI Taxonomy" id="1685901"/>
    <lineage>
        <taxon>Bacteria</taxon>
        <taxon>Pseudomonadati</taxon>
        <taxon>Pseudomonadota</taxon>
        <taxon>Gammaproteobacteria</taxon>
        <taxon>Lysobacterales</taxon>
        <taxon>Lysobacteraceae</taxon>
        <taxon>Lysobacter</taxon>
    </lineage>
</organism>
<feature type="domain" description="Pirin N-terminal" evidence="3">
    <location>
        <begin position="11"/>
        <end position="123"/>
    </location>
</feature>
<evidence type="ECO:0000256" key="1">
    <source>
        <dbReference type="ARBA" id="ARBA00008416"/>
    </source>
</evidence>
<reference evidence="6" key="1">
    <citation type="journal article" date="2019" name="Int. J. Syst. Evol. Microbiol.">
        <title>The Global Catalogue of Microorganisms (GCM) 10K type strain sequencing project: providing services to taxonomists for standard genome sequencing and annotation.</title>
        <authorList>
            <consortium name="The Broad Institute Genomics Platform"/>
            <consortium name="The Broad Institute Genome Sequencing Center for Infectious Disease"/>
            <person name="Wu L."/>
            <person name="Ma J."/>
        </authorList>
    </citation>
    <scope>NUCLEOTIDE SEQUENCE [LARGE SCALE GENOMIC DNA]</scope>
    <source>
        <strain evidence="6">KCTC 42875</strain>
    </source>
</reference>
<dbReference type="InterPro" id="IPR003829">
    <property type="entry name" value="Pirin_N_dom"/>
</dbReference>
<dbReference type="InterPro" id="IPR012093">
    <property type="entry name" value="Pirin"/>
</dbReference>
<dbReference type="Gene3D" id="2.60.120.10">
    <property type="entry name" value="Jelly Rolls"/>
    <property type="match status" value="2"/>
</dbReference>
<accession>A0ABV7RQ15</accession>
<dbReference type="InterPro" id="IPR041602">
    <property type="entry name" value="Quercetinase_C"/>
</dbReference>
<evidence type="ECO:0000259" key="4">
    <source>
        <dbReference type="Pfam" id="PF17954"/>
    </source>
</evidence>
<keyword evidence="6" id="KW-1185">Reference proteome</keyword>
<dbReference type="Pfam" id="PF02678">
    <property type="entry name" value="Pirin"/>
    <property type="match status" value="1"/>
</dbReference>
<gene>
    <name evidence="5" type="ORF">ACFOLC_04595</name>
</gene>
<dbReference type="PIRSF" id="PIRSF006232">
    <property type="entry name" value="Pirin"/>
    <property type="match status" value="1"/>
</dbReference>